<gene>
    <name evidence="7" type="ORF">PML95_07225</name>
</gene>
<evidence type="ECO:0000256" key="3">
    <source>
        <dbReference type="ARBA" id="ARBA00022692"/>
    </source>
</evidence>
<dbReference type="GO" id="GO:0055085">
    <property type="term" value="P:transmembrane transport"/>
    <property type="evidence" value="ECO:0007669"/>
    <property type="project" value="TreeGrafter"/>
</dbReference>
<dbReference type="InterPro" id="IPR002549">
    <property type="entry name" value="AI-2E-like"/>
</dbReference>
<dbReference type="Pfam" id="PF01594">
    <property type="entry name" value="AI-2E_transport"/>
    <property type="match status" value="1"/>
</dbReference>
<dbReference type="PANTHER" id="PTHR21716:SF62">
    <property type="entry name" value="TRANSPORT PROTEIN YDBI-RELATED"/>
    <property type="match status" value="1"/>
</dbReference>
<comment type="subcellular location">
    <subcellularLocation>
        <location evidence="1">Membrane</location>
        <topology evidence="1">Multi-pass membrane protein</topology>
    </subcellularLocation>
</comment>
<dbReference type="GO" id="GO:0016020">
    <property type="term" value="C:membrane"/>
    <property type="evidence" value="ECO:0007669"/>
    <property type="project" value="UniProtKB-SubCell"/>
</dbReference>
<accession>A0AAE9XED7</accession>
<evidence type="ECO:0000256" key="1">
    <source>
        <dbReference type="ARBA" id="ARBA00004141"/>
    </source>
</evidence>
<dbReference type="EMBL" id="CP116507">
    <property type="protein sequence ID" value="WCG22186.1"/>
    <property type="molecule type" value="Genomic_DNA"/>
</dbReference>
<reference evidence="7" key="1">
    <citation type="submission" date="2023-01" db="EMBL/GenBank/DDBJ databases">
        <title>Oxazolidinone resistance genes in florfenicol resistant enterococci from beef cattle and veal calves at slaughter.</title>
        <authorList>
            <person name="Biggel M."/>
        </authorList>
    </citation>
    <scope>NUCLEOTIDE SEQUENCE</scope>
    <source>
        <strain evidence="7">K204-1</strain>
    </source>
</reference>
<feature type="transmembrane region" description="Helical" evidence="6">
    <location>
        <begin position="229"/>
        <end position="255"/>
    </location>
</feature>
<sequence length="346" mass="39246">MEWWNKIKQQTTIRRTLALVLIGILLYIFRSIINLLLITFILTYLLTRLVNVLYQKTKIPKQVIIILTYLLIVLGLYFSITVYVPKLFNQTISMIESVFAFYQHPENQVGAKGLWHWLSENVGLTDIKNQITSGVRVVFDTISSIGSIGLTFLLAFVLSFFFLIEEDWVKDFSKGFKNSKIALFSEDVAYLGKKFINTFGVVLEAQFIIALVNTVLTTIALSLMKFPQLLSLALMIFILSLIPVAGVIISCIPLSLIAYSIGGIQDVIYVLIVIAVIHAIESYFLNPKLMSSKTNLPVFYVFIVLMFSEKFFGVWGLVLGIPTFVFILDLLEVKMPETKILKAKEK</sequence>
<keyword evidence="3 6" id="KW-0812">Transmembrane</keyword>
<feature type="transmembrane region" description="Helical" evidence="6">
    <location>
        <begin position="267"/>
        <end position="286"/>
    </location>
</feature>
<feature type="transmembrane region" description="Helical" evidence="6">
    <location>
        <begin position="142"/>
        <end position="164"/>
    </location>
</feature>
<organism evidence="7 8">
    <name type="scientific">Vagococcus lutrae</name>
    <dbReference type="NCBI Taxonomy" id="81947"/>
    <lineage>
        <taxon>Bacteria</taxon>
        <taxon>Bacillati</taxon>
        <taxon>Bacillota</taxon>
        <taxon>Bacilli</taxon>
        <taxon>Lactobacillales</taxon>
        <taxon>Enterococcaceae</taxon>
        <taxon>Vagococcus</taxon>
    </lineage>
</organism>
<keyword evidence="5 6" id="KW-0472">Membrane</keyword>
<evidence type="ECO:0000256" key="5">
    <source>
        <dbReference type="ARBA" id="ARBA00023136"/>
    </source>
</evidence>
<dbReference type="PANTHER" id="PTHR21716">
    <property type="entry name" value="TRANSMEMBRANE PROTEIN"/>
    <property type="match status" value="1"/>
</dbReference>
<protein>
    <submittedName>
        <fullName evidence="7">AI-2E family transporter</fullName>
    </submittedName>
</protein>
<dbReference type="RefSeq" id="WP_272163141.1">
    <property type="nucleotide sequence ID" value="NZ_CP116507.1"/>
</dbReference>
<keyword evidence="4 6" id="KW-1133">Transmembrane helix</keyword>
<feature type="transmembrane region" description="Helical" evidence="6">
    <location>
        <begin position="63"/>
        <end position="84"/>
    </location>
</feature>
<name>A0AAE9XED7_9ENTE</name>
<comment type="similarity">
    <text evidence="2">Belongs to the autoinducer-2 exporter (AI-2E) (TC 2.A.86) family.</text>
</comment>
<dbReference type="AlphaFoldDB" id="A0AAE9XED7"/>
<proteinExistence type="inferred from homology"/>
<evidence type="ECO:0000313" key="7">
    <source>
        <dbReference type="EMBL" id="WCG22186.1"/>
    </source>
</evidence>
<evidence type="ECO:0000313" key="8">
    <source>
        <dbReference type="Proteomes" id="UP001179600"/>
    </source>
</evidence>
<dbReference type="Proteomes" id="UP001179600">
    <property type="component" value="Chromosome"/>
</dbReference>
<evidence type="ECO:0000256" key="2">
    <source>
        <dbReference type="ARBA" id="ARBA00009773"/>
    </source>
</evidence>
<evidence type="ECO:0000256" key="6">
    <source>
        <dbReference type="SAM" id="Phobius"/>
    </source>
</evidence>
<evidence type="ECO:0000256" key="4">
    <source>
        <dbReference type="ARBA" id="ARBA00022989"/>
    </source>
</evidence>
<feature type="transmembrane region" description="Helical" evidence="6">
    <location>
        <begin position="201"/>
        <end position="223"/>
    </location>
</feature>
<feature type="transmembrane region" description="Helical" evidence="6">
    <location>
        <begin position="298"/>
        <end position="331"/>
    </location>
</feature>